<sequence>MRLLRKREIYSVFNMSRFEEIFYSPFHHRFDNASMFTLQCYGFNKVSALLQII</sequence>
<accession>A0A443RNZ1</accession>
<protein>
    <submittedName>
        <fullName evidence="1">Uncharacterized protein</fullName>
    </submittedName>
</protein>
<gene>
    <name evidence="1" type="ORF">B4U79_06790</name>
</gene>
<evidence type="ECO:0000313" key="1">
    <source>
        <dbReference type="EMBL" id="RWS16970.1"/>
    </source>
</evidence>
<dbReference type="Proteomes" id="UP000285301">
    <property type="component" value="Unassembled WGS sequence"/>
</dbReference>
<dbReference type="EMBL" id="NCKU01000141">
    <property type="protein sequence ID" value="RWS16970.1"/>
    <property type="molecule type" value="Genomic_DNA"/>
</dbReference>
<organism evidence="1 2">
    <name type="scientific">Dinothrombium tinctorium</name>
    <dbReference type="NCBI Taxonomy" id="1965070"/>
    <lineage>
        <taxon>Eukaryota</taxon>
        <taxon>Metazoa</taxon>
        <taxon>Ecdysozoa</taxon>
        <taxon>Arthropoda</taxon>
        <taxon>Chelicerata</taxon>
        <taxon>Arachnida</taxon>
        <taxon>Acari</taxon>
        <taxon>Acariformes</taxon>
        <taxon>Trombidiformes</taxon>
        <taxon>Prostigmata</taxon>
        <taxon>Anystina</taxon>
        <taxon>Parasitengona</taxon>
        <taxon>Trombidioidea</taxon>
        <taxon>Trombidiidae</taxon>
        <taxon>Dinothrombium</taxon>
    </lineage>
</organism>
<evidence type="ECO:0000313" key="2">
    <source>
        <dbReference type="Proteomes" id="UP000285301"/>
    </source>
</evidence>
<dbReference type="AlphaFoldDB" id="A0A443RNZ1"/>
<reference evidence="1 2" key="1">
    <citation type="journal article" date="2018" name="Gigascience">
        <title>Genomes of trombidid mites reveal novel predicted allergens and laterally-transferred genes associated with secondary metabolism.</title>
        <authorList>
            <person name="Dong X."/>
            <person name="Chaisiri K."/>
            <person name="Xia D."/>
            <person name="Armstrong S.D."/>
            <person name="Fang Y."/>
            <person name="Donnelly M.J."/>
            <person name="Kadowaki T."/>
            <person name="McGarry J.W."/>
            <person name="Darby A.C."/>
            <person name="Makepeace B.L."/>
        </authorList>
    </citation>
    <scope>NUCLEOTIDE SEQUENCE [LARGE SCALE GENOMIC DNA]</scope>
    <source>
        <strain evidence="1">UoL-WK</strain>
    </source>
</reference>
<proteinExistence type="predicted"/>
<keyword evidence="2" id="KW-1185">Reference proteome</keyword>
<comment type="caution">
    <text evidence="1">The sequence shown here is derived from an EMBL/GenBank/DDBJ whole genome shotgun (WGS) entry which is preliminary data.</text>
</comment>
<name>A0A443RNZ1_9ACAR</name>